<keyword evidence="7" id="KW-1133">Transmembrane helix</keyword>
<name>A0A6L6XPE2_9ACTN</name>
<dbReference type="AlphaFoldDB" id="A0A6L6XPE2"/>
<sequence length="217" mass="21934">MTNLEEIDVKRSVSLLSRGLAAVAALLVVVVTAPPSFAAPTLQVSASDNLTDGQRITISGSGFEPNLASIAIGQCVEGYEGPADCNTAGGATFRNADAKGNVSSFTIVVKEKFGAHDCTKVQCMIAAAPLPNATDQATVDANTYEVMISFGSAAAEPSETATAEPSSTVTESAETTSLPKTGAGDSVPVLLLGASALLAAGVGLVLLVPGRRSREHA</sequence>
<proteinExistence type="inferred from homology"/>
<dbReference type="SUPFAM" id="SSF49319">
    <property type="entry name" value="Actinoxanthin-like"/>
    <property type="match status" value="1"/>
</dbReference>
<evidence type="ECO:0008006" key="10">
    <source>
        <dbReference type="Google" id="ProtNLM"/>
    </source>
</evidence>
<keyword evidence="7" id="KW-0812">Transmembrane</keyword>
<keyword evidence="3" id="KW-0044">Antibiotic</keyword>
<evidence type="ECO:0000256" key="5">
    <source>
        <dbReference type="ARBA" id="ARBA00023157"/>
    </source>
</evidence>
<keyword evidence="9" id="KW-1185">Reference proteome</keyword>
<evidence type="ECO:0000256" key="1">
    <source>
        <dbReference type="ARBA" id="ARBA00010648"/>
    </source>
</evidence>
<feature type="region of interest" description="Disordered" evidence="6">
    <location>
        <begin position="155"/>
        <end position="180"/>
    </location>
</feature>
<organism evidence="8 9">
    <name type="scientific">Nocardioides agri</name>
    <dbReference type="NCBI Taxonomy" id="2682843"/>
    <lineage>
        <taxon>Bacteria</taxon>
        <taxon>Bacillati</taxon>
        <taxon>Actinomycetota</taxon>
        <taxon>Actinomycetes</taxon>
        <taxon>Propionibacteriales</taxon>
        <taxon>Nocardioidaceae</taxon>
        <taxon>Nocardioides</taxon>
    </lineage>
</organism>
<dbReference type="InterPro" id="IPR002186">
    <property type="entry name" value="Neocarzinostatin_fam"/>
</dbReference>
<evidence type="ECO:0000313" key="8">
    <source>
        <dbReference type="EMBL" id="MVQ48456.1"/>
    </source>
</evidence>
<dbReference type="InterPro" id="IPR027273">
    <property type="entry name" value="Neocarzinostatin-like"/>
</dbReference>
<dbReference type="RefSeq" id="WP_157340658.1">
    <property type="nucleotide sequence ID" value="NZ_WSEK01000004.1"/>
</dbReference>
<dbReference type="GO" id="GO:0003677">
    <property type="term" value="F:DNA binding"/>
    <property type="evidence" value="ECO:0007669"/>
    <property type="project" value="UniProtKB-KW"/>
</dbReference>
<evidence type="ECO:0000256" key="4">
    <source>
        <dbReference type="ARBA" id="ARBA00023125"/>
    </source>
</evidence>
<keyword evidence="7" id="KW-0472">Membrane</keyword>
<keyword evidence="4" id="KW-0238">DNA-binding</keyword>
<evidence type="ECO:0000256" key="2">
    <source>
        <dbReference type="ARBA" id="ARBA00022529"/>
    </source>
</evidence>
<gene>
    <name evidence="8" type="ORF">GON03_04640</name>
</gene>
<feature type="transmembrane region" description="Helical" evidence="7">
    <location>
        <begin position="187"/>
        <end position="208"/>
    </location>
</feature>
<feature type="compositionally biased region" description="Low complexity" evidence="6">
    <location>
        <begin position="155"/>
        <end position="177"/>
    </location>
</feature>
<evidence type="ECO:0000256" key="3">
    <source>
        <dbReference type="ARBA" id="ARBA00023022"/>
    </source>
</evidence>
<dbReference type="Pfam" id="PF00960">
    <property type="entry name" value="Neocarzinostat"/>
    <property type="match status" value="1"/>
</dbReference>
<evidence type="ECO:0000313" key="9">
    <source>
        <dbReference type="Proteomes" id="UP000473525"/>
    </source>
</evidence>
<comment type="caution">
    <text evidence="8">The sequence shown here is derived from an EMBL/GenBank/DDBJ whole genome shotgun (WGS) entry which is preliminary data.</text>
</comment>
<protein>
    <recommendedName>
        <fullName evidence="10">LPXTG cell wall anchor domain-containing protein</fullName>
    </recommendedName>
</protein>
<evidence type="ECO:0000256" key="7">
    <source>
        <dbReference type="SAM" id="Phobius"/>
    </source>
</evidence>
<dbReference type="EMBL" id="WSEK01000004">
    <property type="protein sequence ID" value="MVQ48456.1"/>
    <property type="molecule type" value="Genomic_DNA"/>
</dbReference>
<keyword evidence="5" id="KW-1015">Disulfide bond</keyword>
<evidence type="ECO:0000256" key="6">
    <source>
        <dbReference type="SAM" id="MobiDB-lite"/>
    </source>
</evidence>
<reference evidence="8 9" key="1">
    <citation type="submission" date="2019-12" db="EMBL/GenBank/DDBJ databases">
        <authorList>
            <person name="Huq M.A."/>
        </authorList>
    </citation>
    <scope>NUCLEOTIDE SEQUENCE [LARGE SCALE GENOMIC DNA]</scope>
    <source>
        <strain evidence="8 9">MAH-18</strain>
    </source>
</reference>
<accession>A0A6L6XPE2</accession>
<dbReference type="Gene3D" id="2.60.40.230">
    <property type="entry name" value="Neocarzinostatin-like"/>
    <property type="match status" value="1"/>
</dbReference>
<comment type="similarity">
    <text evidence="1">Belongs to the neocarzinostatin family.</text>
</comment>
<keyword evidence="2" id="KW-0929">Antimicrobial</keyword>
<dbReference type="GO" id="GO:0042742">
    <property type="term" value="P:defense response to bacterium"/>
    <property type="evidence" value="ECO:0007669"/>
    <property type="project" value="UniProtKB-KW"/>
</dbReference>
<dbReference type="Proteomes" id="UP000473525">
    <property type="component" value="Unassembled WGS sequence"/>
</dbReference>